<dbReference type="PATRIC" id="fig|1280948.3.peg.1191"/>
<dbReference type="Pfam" id="PF12100">
    <property type="entry name" value="DUF3576"/>
    <property type="match status" value="1"/>
</dbReference>
<evidence type="ECO:0008006" key="4">
    <source>
        <dbReference type="Google" id="ProtNLM"/>
    </source>
</evidence>
<sequence length="142" mass="15654">MVKYVFSAAVAGMLMVSGCQSSSGPSAEARVVQQNIGSVNPYLWRASLDTFENMPVATADPIGGLINYDWKSFETAPNERIKATVYILDTRLRADGVKVSVFRQEKNESGEWVDVSIDPETALQLENKILDRARLLKNSQLG</sequence>
<dbReference type="RefSeq" id="WP_035549715.1">
    <property type="nucleotide sequence ID" value="NZ_AWFH01000006.1"/>
</dbReference>
<keyword evidence="1" id="KW-0732">Signal</keyword>
<organism evidence="2 3">
    <name type="scientific">Hyphomonas atlantica</name>
    <dbReference type="NCBI Taxonomy" id="1280948"/>
    <lineage>
        <taxon>Bacteria</taxon>
        <taxon>Pseudomonadati</taxon>
        <taxon>Pseudomonadota</taxon>
        <taxon>Alphaproteobacteria</taxon>
        <taxon>Hyphomonadales</taxon>
        <taxon>Hyphomonadaceae</taxon>
        <taxon>Hyphomonas</taxon>
    </lineage>
</organism>
<protein>
    <recommendedName>
        <fullName evidence="4">DUF3576 domain-containing protein</fullName>
    </recommendedName>
</protein>
<feature type="signal peptide" evidence="1">
    <location>
        <begin position="1"/>
        <end position="21"/>
    </location>
</feature>
<evidence type="ECO:0000313" key="2">
    <source>
        <dbReference type="EMBL" id="KCZ63558.1"/>
    </source>
</evidence>
<dbReference type="Proteomes" id="UP000024547">
    <property type="component" value="Unassembled WGS sequence"/>
</dbReference>
<dbReference type="EMBL" id="AWFH01000006">
    <property type="protein sequence ID" value="KCZ63558.1"/>
    <property type="molecule type" value="Genomic_DNA"/>
</dbReference>
<dbReference type="STRING" id="1280948.HY36_14780"/>
<accession>A0A059E7D5</accession>
<feature type="chain" id="PRO_5001571047" description="DUF3576 domain-containing protein" evidence="1">
    <location>
        <begin position="22"/>
        <end position="142"/>
    </location>
</feature>
<gene>
    <name evidence="2" type="ORF">HY36_14780</name>
</gene>
<evidence type="ECO:0000313" key="3">
    <source>
        <dbReference type="Proteomes" id="UP000024547"/>
    </source>
</evidence>
<dbReference type="InterPro" id="IPR021959">
    <property type="entry name" value="DUF3576"/>
</dbReference>
<name>A0A059E7D5_9PROT</name>
<dbReference type="OrthoDB" id="8479681at2"/>
<evidence type="ECO:0000256" key="1">
    <source>
        <dbReference type="SAM" id="SignalP"/>
    </source>
</evidence>
<proteinExistence type="predicted"/>
<reference evidence="2 3" key="1">
    <citation type="journal article" date="2014" name="Antonie Van Leeuwenhoek">
        <title>Hyphomonas beringensis sp. nov. and Hyphomonas chukchiensis sp. nov., isolated from surface seawater of the Bering Sea and Chukchi Sea.</title>
        <authorList>
            <person name="Li C."/>
            <person name="Lai Q."/>
            <person name="Li G."/>
            <person name="Dong C."/>
            <person name="Wang J."/>
            <person name="Liao Y."/>
            <person name="Shao Z."/>
        </authorList>
    </citation>
    <scope>NUCLEOTIDE SEQUENCE [LARGE SCALE GENOMIC DNA]</scope>
    <source>
        <strain evidence="2 3">22II1-22F38</strain>
    </source>
</reference>
<dbReference type="PROSITE" id="PS51257">
    <property type="entry name" value="PROKAR_LIPOPROTEIN"/>
    <property type="match status" value="1"/>
</dbReference>
<keyword evidence="3" id="KW-1185">Reference proteome</keyword>
<comment type="caution">
    <text evidence="2">The sequence shown here is derived from an EMBL/GenBank/DDBJ whole genome shotgun (WGS) entry which is preliminary data.</text>
</comment>
<dbReference type="AlphaFoldDB" id="A0A059E7D5"/>
<dbReference type="eggNOG" id="ENOG50315UG">
    <property type="taxonomic scope" value="Bacteria"/>
</dbReference>